<dbReference type="PROSITE" id="PS51257">
    <property type="entry name" value="PROKAR_LIPOPROTEIN"/>
    <property type="match status" value="1"/>
</dbReference>
<evidence type="ECO:0000256" key="1">
    <source>
        <dbReference type="SAM" id="MobiDB-lite"/>
    </source>
</evidence>
<name>G2DA55_9GAMM</name>
<dbReference type="SUPFAM" id="SSF160387">
    <property type="entry name" value="NosL/MerB-like"/>
    <property type="match status" value="1"/>
</dbReference>
<evidence type="ECO:0000256" key="2">
    <source>
        <dbReference type="SAM" id="SignalP"/>
    </source>
</evidence>
<gene>
    <name evidence="3" type="primary">nosL</name>
    <name evidence="3" type="ORF">Rifp1Sym_ag00550</name>
</gene>
<proteinExistence type="predicted"/>
<keyword evidence="3" id="KW-0449">Lipoprotein</keyword>
<evidence type="ECO:0000313" key="3">
    <source>
        <dbReference type="EMBL" id="EGV52550.1"/>
    </source>
</evidence>
<dbReference type="PANTHER" id="PTHR41247:SF1">
    <property type="entry name" value="HTH-TYPE TRANSCRIPTIONAL REPRESSOR YCNK"/>
    <property type="match status" value="1"/>
</dbReference>
<sequence length="204" mass="23604">MRRCWRGCRWMRPKRMPHKLACWLAVGLVLLLAACSGDPGTGPKDVRWDRDACERCRMVLSDRNFSAQIRYFPEGKTRSRVVVFDDIGCAILWLEEQPWKDDPRTEIWVTDHRNGEWIDARVATYVKGKITPMEFGLGAQPEPLEGGLDFEQAKQHILKVEERFNIHGVHLLERFKQQAAQRDAARKAQRAESTLPTIIPEQKP</sequence>
<accession>G2DA55</accession>
<dbReference type="PANTHER" id="PTHR41247">
    <property type="entry name" value="HTH-TYPE TRANSCRIPTIONAL REPRESSOR YCNK"/>
    <property type="match status" value="1"/>
</dbReference>
<dbReference type="InterPro" id="IPR008719">
    <property type="entry name" value="N2O_reductase_NosL"/>
</dbReference>
<feature type="chain" id="PRO_5003427710" evidence="2">
    <location>
        <begin position="37"/>
        <end position="204"/>
    </location>
</feature>
<dbReference type="AlphaFoldDB" id="G2DA55"/>
<comment type="caution">
    <text evidence="3">The sequence shown here is derived from an EMBL/GenBank/DDBJ whole genome shotgun (WGS) entry which is preliminary data.</text>
</comment>
<dbReference type="EMBL" id="AFOC01000007">
    <property type="protein sequence ID" value="EGV52550.1"/>
    <property type="molecule type" value="Genomic_DNA"/>
</dbReference>
<feature type="region of interest" description="Disordered" evidence="1">
    <location>
        <begin position="182"/>
        <end position="204"/>
    </location>
</feature>
<keyword evidence="4" id="KW-1185">Reference proteome</keyword>
<evidence type="ECO:0000313" key="4">
    <source>
        <dbReference type="Proteomes" id="UP000004491"/>
    </source>
</evidence>
<dbReference type="Proteomes" id="UP000004491">
    <property type="component" value="Unassembled WGS sequence"/>
</dbReference>
<keyword evidence="2" id="KW-0732">Signal</keyword>
<feature type="signal peptide" evidence="2">
    <location>
        <begin position="1"/>
        <end position="36"/>
    </location>
</feature>
<reference evidence="3" key="1">
    <citation type="journal article" date="2011" name="ISME J.">
        <title>The endosymbionts of the deep-sea tubeworms Riftia pachyptila and Tevnia jerichonana share an identical physiology as revealed by proteogenomic analyses.</title>
        <authorList>
            <person name="Gardebrecht A."/>
            <person name="Markert S."/>
            <person name="Felbeck H."/>
            <person name="Thuermer A."/>
            <person name="Albrecht D."/>
            <person name="Wollherr A."/>
            <person name="Kabisch J."/>
            <person name="Lehmann R."/>
            <person name="Daniel R."/>
            <person name="Liesegang H."/>
            <person name="Hecker M."/>
            <person name="Sievert S.M."/>
            <person name="Schweder T."/>
        </authorList>
    </citation>
    <scope>NUCLEOTIDE SEQUENCE [LARGE SCALE GENOMIC DNA]</scope>
</reference>
<organism evidence="3 4">
    <name type="scientific">endosymbiont of Riftia pachyptila</name>
    <name type="common">vent Ph05</name>
    <dbReference type="NCBI Taxonomy" id="1048808"/>
    <lineage>
        <taxon>Bacteria</taxon>
        <taxon>Pseudomonadati</taxon>
        <taxon>Pseudomonadota</taxon>
        <taxon>Gammaproteobacteria</taxon>
        <taxon>sulfur-oxidizing symbionts</taxon>
    </lineage>
</organism>
<protein>
    <submittedName>
        <fullName evidence="3">Nitrous oxide reductase maturation protein, outer-membrane lipoprotein NosL</fullName>
    </submittedName>
</protein>